<dbReference type="GO" id="GO:0046872">
    <property type="term" value="F:metal ion binding"/>
    <property type="evidence" value="ECO:0007669"/>
    <property type="project" value="UniProtKB-KW"/>
</dbReference>
<dbReference type="InterPro" id="IPR038765">
    <property type="entry name" value="Papain-like_cys_pep_sf"/>
</dbReference>
<sequence>MFHSLTSLNSKEGKRLFKESLARGTAESFMHLSGNLAHQSEPAFCGLGSLAIVLNALEIDPNRSWKGVWRWYDETLLDCCPPLETVKRNGITFDEFASLAACNGLSVTAKRPSTTNTTIINATITKDEFIQDLKRICSNPDGTHQIVVSFSRPVLGQSGDGHFSPVACFHEESGMVLVLDVARFKYPSYFVHVDQLYDAMKPVDVVTGQSRGYFILSKKKKEHQLLGLVPEETMVVRDGYCDSGCAVVHEVGEPLLGLVKITPLSLLAGGVGGRGLTEKLVQLVNGLPGTASYAAAVSTILTATQKHLSLSFAKPAIDLTIDDHHRSDANNSQQIYEAHDKTIHTLVTCNADIPNGGKSLR</sequence>
<proteinExistence type="predicted"/>
<dbReference type="InterPro" id="IPR038156">
    <property type="entry name" value="PCS_N_sf"/>
</dbReference>
<evidence type="ECO:0000313" key="7">
    <source>
        <dbReference type="Proteomes" id="UP001211907"/>
    </source>
</evidence>
<protein>
    <recommendedName>
        <fullName evidence="1">glutathione gamma-glutamylcysteinyltransferase</fullName>
        <ecNumber evidence="1">2.3.2.15</ecNumber>
    </recommendedName>
</protein>
<dbReference type="AlphaFoldDB" id="A0AAD5SRV1"/>
<dbReference type="Gene3D" id="3.90.70.30">
    <property type="entry name" value="Phytochelatin synthase, N-terminal domain"/>
    <property type="match status" value="1"/>
</dbReference>
<dbReference type="EMBL" id="JADGJH010002482">
    <property type="protein sequence ID" value="KAJ3097720.1"/>
    <property type="molecule type" value="Genomic_DNA"/>
</dbReference>
<evidence type="ECO:0000256" key="1">
    <source>
        <dbReference type="ARBA" id="ARBA00012468"/>
    </source>
</evidence>
<reference evidence="6" key="1">
    <citation type="submission" date="2020-05" db="EMBL/GenBank/DDBJ databases">
        <title>Phylogenomic resolution of chytrid fungi.</title>
        <authorList>
            <person name="Stajich J.E."/>
            <person name="Amses K."/>
            <person name="Simmons R."/>
            <person name="Seto K."/>
            <person name="Myers J."/>
            <person name="Bonds A."/>
            <person name="Quandt C.A."/>
            <person name="Barry K."/>
            <person name="Liu P."/>
            <person name="Grigoriev I."/>
            <person name="Longcore J.E."/>
            <person name="James T.Y."/>
        </authorList>
    </citation>
    <scope>NUCLEOTIDE SEQUENCE</scope>
    <source>
        <strain evidence="6">JEL0513</strain>
    </source>
</reference>
<dbReference type="GO" id="GO:0010038">
    <property type="term" value="P:response to metal ion"/>
    <property type="evidence" value="ECO:0007669"/>
    <property type="project" value="InterPro"/>
</dbReference>
<dbReference type="FunFam" id="3.90.70.30:FF:000001">
    <property type="entry name" value="Glutathione gamma-glutamylcysteinyltransferase 1"/>
    <property type="match status" value="1"/>
</dbReference>
<dbReference type="InterPro" id="IPR007719">
    <property type="entry name" value="PCS_N"/>
</dbReference>
<feature type="domain" description="Peptidase C83" evidence="5">
    <location>
        <begin position="1"/>
        <end position="221"/>
    </location>
</feature>
<dbReference type="PROSITE" id="PS51443">
    <property type="entry name" value="PCS"/>
    <property type="match status" value="1"/>
</dbReference>
<name>A0AAD5SRV1_9FUNG</name>
<evidence type="ECO:0000256" key="4">
    <source>
        <dbReference type="ARBA" id="ARBA00022723"/>
    </source>
</evidence>
<evidence type="ECO:0000256" key="3">
    <source>
        <dbReference type="ARBA" id="ARBA00022679"/>
    </source>
</evidence>
<accession>A0AAD5SRV1</accession>
<dbReference type="InterPro" id="IPR040409">
    <property type="entry name" value="PCS-like"/>
</dbReference>
<dbReference type="EC" id="2.3.2.15" evidence="1"/>
<evidence type="ECO:0000256" key="2">
    <source>
        <dbReference type="ARBA" id="ARBA00022539"/>
    </source>
</evidence>
<evidence type="ECO:0000313" key="6">
    <source>
        <dbReference type="EMBL" id="KAJ3097720.1"/>
    </source>
</evidence>
<organism evidence="6 7">
    <name type="scientific">Physocladia obscura</name>
    <dbReference type="NCBI Taxonomy" id="109957"/>
    <lineage>
        <taxon>Eukaryota</taxon>
        <taxon>Fungi</taxon>
        <taxon>Fungi incertae sedis</taxon>
        <taxon>Chytridiomycota</taxon>
        <taxon>Chytridiomycota incertae sedis</taxon>
        <taxon>Chytridiomycetes</taxon>
        <taxon>Chytridiales</taxon>
        <taxon>Chytriomycetaceae</taxon>
        <taxon>Physocladia</taxon>
    </lineage>
</organism>
<keyword evidence="4" id="KW-0479">Metal-binding</keyword>
<dbReference type="Proteomes" id="UP001211907">
    <property type="component" value="Unassembled WGS sequence"/>
</dbReference>
<comment type="caution">
    <text evidence="6">The sequence shown here is derived from an EMBL/GenBank/DDBJ whole genome shotgun (WGS) entry which is preliminary data.</text>
</comment>
<keyword evidence="7" id="KW-1185">Reference proteome</keyword>
<gene>
    <name evidence="6" type="ORF">HK100_005277</name>
</gene>
<keyword evidence="2" id="KW-0104">Cadmium</keyword>
<keyword evidence="3" id="KW-0808">Transferase</keyword>
<evidence type="ECO:0000259" key="5">
    <source>
        <dbReference type="PROSITE" id="PS51443"/>
    </source>
</evidence>
<dbReference type="GO" id="GO:0016756">
    <property type="term" value="F:glutathione gamma-glutamylcysteinyltransferase activity"/>
    <property type="evidence" value="ECO:0007669"/>
    <property type="project" value="UniProtKB-EC"/>
</dbReference>
<dbReference type="PANTHER" id="PTHR33447">
    <property type="entry name" value="GLUTATHIONE GAMMA-GLUTAMYLCYSTEINYLTRANSFERASE"/>
    <property type="match status" value="1"/>
</dbReference>
<dbReference type="Pfam" id="PF05023">
    <property type="entry name" value="Phytochelatin"/>
    <property type="match status" value="1"/>
</dbReference>
<dbReference type="GO" id="GO:0046938">
    <property type="term" value="P:phytochelatin biosynthetic process"/>
    <property type="evidence" value="ECO:0007669"/>
    <property type="project" value="InterPro"/>
</dbReference>
<dbReference type="SUPFAM" id="SSF54001">
    <property type="entry name" value="Cysteine proteinases"/>
    <property type="match status" value="1"/>
</dbReference>